<dbReference type="EMBL" id="GBBM01007568">
    <property type="protein sequence ID" value="JAC27850.1"/>
    <property type="molecule type" value="mRNA"/>
</dbReference>
<proteinExistence type="evidence at transcript level"/>
<keyword evidence="1" id="KW-0812">Transmembrane</keyword>
<keyword evidence="1" id="KW-1133">Transmembrane helix</keyword>
<dbReference type="Gene3D" id="2.10.80.10">
    <property type="entry name" value="Lipase, subunit A"/>
    <property type="match status" value="1"/>
</dbReference>
<keyword evidence="1" id="KW-0472">Membrane</keyword>
<feature type="non-terminal residue" evidence="2">
    <location>
        <position position="1"/>
    </location>
</feature>
<dbReference type="AlphaFoldDB" id="A0A023G4Q5"/>
<evidence type="ECO:0000256" key="1">
    <source>
        <dbReference type="SAM" id="Phobius"/>
    </source>
</evidence>
<protein>
    <submittedName>
        <fullName evidence="2">Putative ixodegrins large 4</fullName>
    </submittedName>
</protein>
<sequence>LCVDGAEFFWLRSLLGVPVAYTVSKMNKVVAILALLFVIVAAVSAYDDIGQVPVLPLPKKNLELGASCRISSECKSRCCATIFAHGDQAGSPRQCRRYAEPGERCSDEQIKGGTYVGGCPCRIGLCGHNGYCPQA</sequence>
<feature type="transmembrane region" description="Helical" evidence="1">
    <location>
        <begin position="29"/>
        <end position="46"/>
    </location>
</feature>
<reference evidence="2" key="1">
    <citation type="submission" date="2014-03" db="EMBL/GenBank/DDBJ databases">
        <title>The sialotranscriptome of Amblyomma triste, Amblyomma parvum and Amblyomma cajennense ticks, uncovered by 454-based RNA-seq.</title>
        <authorList>
            <person name="Garcia G.R."/>
            <person name="Gardinassi L.G."/>
            <person name="Ribeiro J.M."/>
            <person name="Anatriello E."/>
            <person name="Ferreira B.R."/>
            <person name="Moreira H.N."/>
            <person name="Mafra C."/>
            <person name="Olegario M.M."/>
            <person name="Szabo P.J."/>
            <person name="Miranda-Santos I.K."/>
            <person name="Maruyama S.R."/>
        </authorList>
    </citation>
    <scope>NUCLEOTIDE SEQUENCE</scope>
    <source>
        <strain evidence="2">Mato Grasso do Sul</strain>
        <tissue evidence="2">Salivary glands</tissue>
    </source>
</reference>
<name>A0A023G4Q5_AMBTT</name>
<organism evidence="2">
    <name type="scientific">Amblyomma triste</name>
    <name type="common">Neotropical tick</name>
    <dbReference type="NCBI Taxonomy" id="251400"/>
    <lineage>
        <taxon>Eukaryota</taxon>
        <taxon>Metazoa</taxon>
        <taxon>Ecdysozoa</taxon>
        <taxon>Arthropoda</taxon>
        <taxon>Chelicerata</taxon>
        <taxon>Arachnida</taxon>
        <taxon>Acari</taxon>
        <taxon>Parasitiformes</taxon>
        <taxon>Ixodida</taxon>
        <taxon>Ixodoidea</taxon>
        <taxon>Ixodidae</taxon>
        <taxon>Amblyomminae</taxon>
        <taxon>Amblyomma</taxon>
    </lineage>
</organism>
<evidence type="ECO:0000313" key="2">
    <source>
        <dbReference type="EMBL" id="JAC27850.1"/>
    </source>
</evidence>
<accession>A0A023G4Q5</accession>